<evidence type="ECO:0000256" key="4">
    <source>
        <dbReference type="ARBA" id="ARBA00023136"/>
    </source>
</evidence>
<keyword evidence="3 5" id="KW-1133">Transmembrane helix</keyword>
<keyword evidence="7" id="KW-1185">Reference proteome</keyword>
<evidence type="ECO:0000313" key="7">
    <source>
        <dbReference type="Proteomes" id="UP000288947"/>
    </source>
</evidence>
<protein>
    <submittedName>
        <fullName evidence="6">Isoprenylcysteine carboxylmethyltransferase family protein</fullName>
    </submittedName>
</protein>
<evidence type="ECO:0000256" key="5">
    <source>
        <dbReference type="SAM" id="Phobius"/>
    </source>
</evidence>
<keyword evidence="2 5" id="KW-0812">Transmembrane</keyword>
<feature type="transmembrane region" description="Helical" evidence="5">
    <location>
        <begin position="6"/>
        <end position="24"/>
    </location>
</feature>
<gene>
    <name evidence="6" type="ORF">CBS1_03310</name>
</gene>
<comment type="subcellular location">
    <subcellularLocation>
        <location evidence="1">Membrane</location>
        <topology evidence="1">Multi-pass membrane protein</topology>
    </subcellularLocation>
</comment>
<evidence type="ECO:0000313" key="6">
    <source>
        <dbReference type="EMBL" id="QAV32869.1"/>
    </source>
</evidence>
<name>A0ABX5QR32_9BACT</name>
<evidence type="ECO:0000256" key="1">
    <source>
        <dbReference type="ARBA" id="ARBA00004141"/>
    </source>
</evidence>
<dbReference type="InterPro" id="IPR007269">
    <property type="entry name" value="ICMT_MeTrfase"/>
</dbReference>
<proteinExistence type="predicted"/>
<feature type="transmembrane region" description="Helical" evidence="5">
    <location>
        <begin position="142"/>
        <end position="159"/>
    </location>
</feature>
<dbReference type="PROSITE" id="PS50244">
    <property type="entry name" value="S5A_REDUCTASE"/>
    <property type="match status" value="1"/>
</dbReference>
<feature type="transmembrane region" description="Helical" evidence="5">
    <location>
        <begin position="74"/>
        <end position="96"/>
    </location>
</feature>
<dbReference type="PANTHER" id="PTHR12714">
    <property type="entry name" value="PROTEIN-S ISOPRENYLCYSTEINE O-METHYLTRANSFERASE"/>
    <property type="match status" value="1"/>
</dbReference>
<reference evidence="6 7" key="1">
    <citation type="submission" date="2018-01" db="EMBL/GenBank/DDBJ databases">
        <title>The whole genome sequencing and assembly of Fervidobacterium changbaicum CBS-1 strain.</title>
        <authorList>
            <person name="Kim J.-Y."/>
            <person name="Park M.-K."/>
            <person name="Yi H."/>
            <person name="Bahn Y.-S."/>
            <person name="Kim J.F."/>
            <person name="Lee D.-W."/>
        </authorList>
    </citation>
    <scope>NUCLEOTIDE SEQUENCE [LARGE SCALE GENOMIC DNA]</scope>
    <source>
        <strain evidence="6 7">CBS-1</strain>
    </source>
</reference>
<sequence length="183" mass="21355">MVMRYLFWISIVAWWIMDFCVLVLRKNIYSKVLDKRSKFIVIGLILIGVFLAIVPEDFRAVWRTREFGPFQIFGTFIVMLGVTIRLLAIISLGEYFSGDIVVGPDKKLVQRGLYKKIRHPSYTGEIVAFLGLGIVFQHIPSSIFISVFPFLAFLYRAIIEEKKLHGEFGDEFIEYKKRTRMFI</sequence>
<accession>A0ABX5QR32</accession>
<dbReference type="PANTHER" id="PTHR12714:SF9">
    <property type="entry name" value="PROTEIN-S-ISOPRENYLCYSTEINE O-METHYLTRANSFERASE"/>
    <property type="match status" value="1"/>
</dbReference>
<dbReference type="Pfam" id="PF04140">
    <property type="entry name" value="ICMT"/>
    <property type="match status" value="1"/>
</dbReference>
<evidence type="ECO:0000256" key="3">
    <source>
        <dbReference type="ARBA" id="ARBA00022989"/>
    </source>
</evidence>
<dbReference type="Gene3D" id="1.20.120.1630">
    <property type="match status" value="1"/>
</dbReference>
<dbReference type="Proteomes" id="UP000288947">
    <property type="component" value="Chromosome"/>
</dbReference>
<keyword evidence="4 5" id="KW-0472">Membrane</keyword>
<feature type="transmembrane region" description="Helical" evidence="5">
    <location>
        <begin position="36"/>
        <end position="54"/>
    </location>
</feature>
<organism evidence="6 7">
    <name type="scientific">Fervidobacterium changbaicum</name>
    <dbReference type="NCBI Taxonomy" id="310769"/>
    <lineage>
        <taxon>Bacteria</taxon>
        <taxon>Thermotogati</taxon>
        <taxon>Thermotogota</taxon>
        <taxon>Thermotogae</taxon>
        <taxon>Thermotogales</taxon>
        <taxon>Fervidobacteriaceae</taxon>
        <taxon>Fervidobacterium</taxon>
    </lineage>
</organism>
<dbReference type="EMBL" id="CP026721">
    <property type="protein sequence ID" value="QAV32869.1"/>
    <property type="molecule type" value="Genomic_DNA"/>
</dbReference>
<evidence type="ECO:0000256" key="2">
    <source>
        <dbReference type="ARBA" id="ARBA00022692"/>
    </source>
</evidence>